<feature type="compositionally biased region" description="Low complexity" evidence="1">
    <location>
        <begin position="86"/>
        <end position="100"/>
    </location>
</feature>
<dbReference type="Proteomes" id="UP000076532">
    <property type="component" value="Unassembled WGS sequence"/>
</dbReference>
<sequence>MGDAKSQTQKRATAPGRRPGMFGRARQEVPPRSSASSPTFNSTNHSGINNNVNGDFHAGGISLPVDRANNSGERLGGQEQNERRQQTSQSPQPQGQHQAQLSLESVATLLTTFTHTALPILDPETWLEEEQEYVVDVVLKHMLDGSSDATLQKWIRKVQRSPPQLYPRLFIFQSARIMFSGAMDRASNLKQLHDSHILYCVSVGNSAYTKFDTAAQIGEKLYKWAPTGGENSATDELDIEGTIGNLWAADLVGIYAQKKWLGMQE</sequence>
<dbReference type="EMBL" id="KV417496">
    <property type="protein sequence ID" value="KZP29855.1"/>
    <property type="molecule type" value="Genomic_DNA"/>
</dbReference>
<name>A0A166SUG9_9AGAM</name>
<evidence type="ECO:0000256" key="1">
    <source>
        <dbReference type="SAM" id="MobiDB-lite"/>
    </source>
</evidence>
<gene>
    <name evidence="3" type="ORF">FIBSPDRAFT_926718</name>
    <name evidence="2" type="ORF">FIBSPDRAFT_940318</name>
</gene>
<reference evidence="3 4" key="1">
    <citation type="journal article" date="2016" name="Mol. Biol. Evol.">
        <title>Comparative Genomics of Early-Diverging Mushroom-Forming Fungi Provides Insights into the Origins of Lignocellulose Decay Capabilities.</title>
        <authorList>
            <person name="Nagy L.G."/>
            <person name="Riley R."/>
            <person name="Tritt A."/>
            <person name="Adam C."/>
            <person name="Daum C."/>
            <person name="Floudas D."/>
            <person name="Sun H."/>
            <person name="Yadav J.S."/>
            <person name="Pangilinan J."/>
            <person name="Larsson K.H."/>
            <person name="Matsuura K."/>
            <person name="Barry K."/>
            <person name="Labutti K."/>
            <person name="Kuo R."/>
            <person name="Ohm R.A."/>
            <person name="Bhattacharya S.S."/>
            <person name="Shirouzu T."/>
            <person name="Yoshinaga Y."/>
            <person name="Martin F.M."/>
            <person name="Grigoriev I.V."/>
            <person name="Hibbett D.S."/>
        </authorList>
    </citation>
    <scope>NUCLEOTIDE SEQUENCE [LARGE SCALE GENOMIC DNA]</scope>
    <source>
        <strain evidence="3 4">CBS 109695</strain>
    </source>
</reference>
<accession>A0A166SUG9</accession>
<protein>
    <submittedName>
        <fullName evidence="3">Uncharacterized protein</fullName>
    </submittedName>
</protein>
<dbReference type="EMBL" id="KV417820">
    <property type="protein sequence ID" value="KZP05753.1"/>
    <property type="molecule type" value="Genomic_DNA"/>
</dbReference>
<keyword evidence="4" id="KW-1185">Reference proteome</keyword>
<evidence type="ECO:0000313" key="3">
    <source>
        <dbReference type="EMBL" id="KZP29855.1"/>
    </source>
</evidence>
<proteinExistence type="predicted"/>
<organism evidence="3 4">
    <name type="scientific">Athelia psychrophila</name>
    <dbReference type="NCBI Taxonomy" id="1759441"/>
    <lineage>
        <taxon>Eukaryota</taxon>
        <taxon>Fungi</taxon>
        <taxon>Dikarya</taxon>
        <taxon>Basidiomycota</taxon>
        <taxon>Agaricomycotina</taxon>
        <taxon>Agaricomycetes</taxon>
        <taxon>Agaricomycetidae</taxon>
        <taxon>Atheliales</taxon>
        <taxon>Atheliaceae</taxon>
        <taxon>Athelia</taxon>
    </lineage>
</organism>
<dbReference type="OrthoDB" id="3315925at2759"/>
<feature type="compositionally biased region" description="Polar residues" evidence="1">
    <location>
        <begin position="33"/>
        <end position="53"/>
    </location>
</feature>
<feature type="region of interest" description="Disordered" evidence="1">
    <location>
        <begin position="1"/>
        <end position="100"/>
    </location>
</feature>
<dbReference type="AlphaFoldDB" id="A0A166SUG9"/>
<evidence type="ECO:0000313" key="4">
    <source>
        <dbReference type="Proteomes" id="UP000076532"/>
    </source>
</evidence>
<evidence type="ECO:0000313" key="2">
    <source>
        <dbReference type="EMBL" id="KZP05753.1"/>
    </source>
</evidence>
<feature type="compositionally biased region" description="Polar residues" evidence="1">
    <location>
        <begin position="1"/>
        <end position="11"/>
    </location>
</feature>